<proteinExistence type="predicted"/>
<dbReference type="EMBL" id="JACEIK010002642">
    <property type="protein sequence ID" value="MCD9638198.1"/>
    <property type="molecule type" value="Genomic_DNA"/>
</dbReference>
<protein>
    <submittedName>
        <fullName evidence="1">Uncharacterized protein</fullName>
    </submittedName>
</protein>
<evidence type="ECO:0000313" key="1">
    <source>
        <dbReference type="EMBL" id="MCD9638198.1"/>
    </source>
</evidence>
<reference evidence="1 2" key="1">
    <citation type="journal article" date="2021" name="BMC Genomics">
        <title>Datura genome reveals duplications of psychoactive alkaloid biosynthetic genes and high mutation rate following tissue culture.</title>
        <authorList>
            <person name="Rajewski A."/>
            <person name="Carter-House D."/>
            <person name="Stajich J."/>
            <person name="Litt A."/>
        </authorList>
    </citation>
    <scope>NUCLEOTIDE SEQUENCE [LARGE SCALE GENOMIC DNA]</scope>
    <source>
        <strain evidence="1">AR-01</strain>
    </source>
</reference>
<gene>
    <name evidence="1" type="ORF">HAX54_022021</name>
</gene>
<keyword evidence="2" id="KW-1185">Reference proteome</keyword>
<organism evidence="1 2">
    <name type="scientific">Datura stramonium</name>
    <name type="common">Jimsonweed</name>
    <name type="synonym">Common thornapple</name>
    <dbReference type="NCBI Taxonomy" id="4076"/>
    <lineage>
        <taxon>Eukaryota</taxon>
        <taxon>Viridiplantae</taxon>
        <taxon>Streptophyta</taxon>
        <taxon>Embryophyta</taxon>
        <taxon>Tracheophyta</taxon>
        <taxon>Spermatophyta</taxon>
        <taxon>Magnoliopsida</taxon>
        <taxon>eudicotyledons</taxon>
        <taxon>Gunneridae</taxon>
        <taxon>Pentapetalae</taxon>
        <taxon>asterids</taxon>
        <taxon>lamiids</taxon>
        <taxon>Solanales</taxon>
        <taxon>Solanaceae</taxon>
        <taxon>Solanoideae</taxon>
        <taxon>Datureae</taxon>
        <taxon>Datura</taxon>
    </lineage>
</organism>
<sequence>MRSLSEESKNMTSKEVQECRDVIGSIILVKNEHLEKDENHLDNAISHVDHVAVFLCKLEANILRMGYQHNLGLPIPRS</sequence>
<name>A0ABS8UW01_DATST</name>
<accession>A0ABS8UW01</accession>
<comment type="caution">
    <text evidence="1">The sequence shown here is derived from an EMBL/GenBank/DDBJ whole genome shotgun (WGS) entry which is preliminary data.</text>
</comment>
<evidence type="ECO:0000313" key="2">
    <source>
        <dbReference type="Proteomes" id="UP000823775"/>
    </source>
</evidence>
<dbReference type="Proteomes" id="UP000823775">
    <property type="component" value="Unassembled WGS sequence"/>
</dbReference>